<comment type="caution">
    <text evidence="2">The sequence shown here is derived from an EMBL/GenBank/DDBJ whole genome shotgun (WGS) entry which is preliminary data.</text>
</comment>
<accession>A0ABU0C0W3</accession>
<feature type="transmembrane region" description="Helical" evidence="1">
    <location>
        <begin position="6"/>
        <end position="24"/>
    </location>
</feature>
<organism evidence="2 3">
    <name type="scientific">Pararhizobium capsulatum DSM 1112</name>
    <dbReference type="NCBI Taxonomy" id="1121113"/>
    <lineage>
        <taxon>Bacteria</taxon>
        <taxon>Pseudomonadati</taxon>
        <taxon>Pseudomonadota</taxon>
        <taxon>Alphaproteobacteria</taxon>
        <taxon>Hyphomicrobiales</taxon>
        <taxon>Rhizobiaceae</taxon>
        <taxon>Rhizobium/Agrobacterium group</taxon>
        <taxon>Pararhizobium</taxon>
    </lineage>
</organism>
<evidence type="ECO:0000313" key="2">
    <source>
        <dbReference type="EMBL" id="MDQ0323559.1"/>
    </source>
</evidence>
<evidence type="ECO:0000256" key="1">
    <source>
        <dbReference type="SAM" id="Phobius"/>
    </source>
</evidence>
<keyword evidence="1" id="KW-1133">Transmembrane helix</keyword>
<protein>
    <submittedName>
        <fullName evidence="2">Uncharacterized protein</fullName>
    </submittedName>
</protein>
<dbReference type="EMBL" id="JAUSVF010000003">
    <property type="protein sequence ID" value="MDQ0323559.1"/>
    <property type="molecule type" value="Genomic_DNA"/>
</dbReference>
<keyword evidence="1" id="KW-0472">Membrane</keyword>
<proteinExistence type="predicted"/>
<keyword evidence="3" id="KW-1185">Reference proteome</keyword>
<name>A0ABU0C0W3_9HYPH</name>
<gene>
    <name evidence="2" type="ORF">QO002_005765</name>
</gene>
<reference evidence="2 3" key="1">
    <citation type="submission" date="2023-07" db="EMBL/GenBank/DDBJ databases">
        <title>Genomic Encyclopedia of Type Strains, Phase IV (KMG-IV): sequencing the most valuable type-strain genomes for metagenomic binning, comparative biology and taxonomic classification.</title>
        <authorList>
            <person name="Goeker M."/>
        </authorList>
    </citation>
    <scope>NUCLEOTIDE SEQUENCE [LARGE SCALE GENOMIC DNA]</scope>
    <source>
        <strain evidence="2 3">DSM 1112</strain>
    </source>
</reference>
<keyword evidence="1" id="KW-0812">Transmembrane</keyword>
<evidence type="ECO:0000313" key="3">
    <source>
        <dbReference type="Proteomes" id="UP001230207"/>
    </source>
</evidence>
<sequence length="82" mass="8991">MLIAVSAYFALTILFRGCLYLEGTTTPRHGWSSARILAILLAIVWPGLLLVTLVAHFSVWSDPTQNMTATPQKPVAVQSAHR</sequence>
<feature type="transmembrane region" description="Helical" evidence="1">
    <location>
        <begin position="36"/>
        <end position="57"/>
    </location>
</feature>
<dbReference type="Proteomes" id="UP001230207">
    <property type="component" value="Unassembled WGS sequence"/>
</dbReference>